<dbReference type="SUPFAM" id="SSF48371">
    <property type="entry name" value="ARM repeat"/>
    <property type="match status" value="1"/>
</dbReference>
<dbReference type="InParanoid" id="D0P482"/>
<dbReference type="HOGENOM" id="CLU_110490_0_0_1"/>
<dbReference type="InterPro" id="IPR011989">
    <property type="entry name" value="ARM-like"/>
</dbReference>
<evidence type="ECO:0000313" key="1">
    <source>
        <dbReference type="EMBL" id="EEY63447.1"/>
    </source>
</evidence>
<dbReference type="eggNOG" id="ENOG502S3C4">
    <property type="taxonomic scope" value="Eukaryota"/>
</dbReference>
<dbReference type="Proteomes" id="UP000006643">
    <property type="component" value="Unassembled WGS sequence"/>
</dbReference>
<gene>
    <name evidence="1" type="ORF">PITG_21519</name>
</gene>
<dbReference type="KEGG" id="pif:PITG_21519"/>
<dbReference type="OrthoDB" id="71285at2759"/>
<proteinExistence type="predicted"/>
<sequence length="199" mass="22577">MERLARQVQETQKQLSFPETDWKYHSSAIDELATAVEALGPSTSRKDAARLLLSLSGKISALLVSHRSKLVKDTCEGLLRIVQEIGRDFQDMANALLPQIVCTAKNSSAAIRQPGSKLLCKMSEVVRYDLSLLKKIYMPLMHVCSCWSNWGIMFVYWTDSEVLPFESDVLAIIQRGLEDQNEKVRKTAREVLARFSSRW</sequence>
<dbReference type="GeneID" id="9477906"/>
<accession>D0P482</accession>
<keyword evidence="2" id="KW-1185">Reference proteome</keyword>
<dbReference type="InterPro" id="IPR016024">
    <property type="entry name" value="ARM-type_fold"/>
</dbReference>
<dbReference type="STRING" id="403677.D0P482"/>
<dbReference type="AlphaFoldDB" id="D0P482"/>
<dbReference type="EMBL" id="DS028512">
    <property type="protein sequence ID" value="EEY63447.1"/>
    <property type="molecule type" value="Genomic_DNA"/>
</dbReference>
<dbReference type="Gene3D" id="1.25.10.10">
    <property type="entry name" value="Leucine-rich Repeat Variant"/>
    <property type="match status" value="1"/>
</dbReference>
<evidence type="ECO:0000313" key="2">
    <source>
        <dbReference type="Proteomes" id="UP000006643"/>
    </source>
</evidence>
<protein>
    <recommendedName>
        <fullName evidence="3">CLASP N-terminal domain-containing protein</fullName>
    </recommendedName>
</protein>
<dbReference type="VEuPathDB" id="FungiDB:PITG_21519"/>
<evidence type="ECO:0008006" key="3">
    <source>
        <dbReference type="Google" id="ProtNLM"/>
    </source>
</evidence>
<organism evidence="1 2">
    <name type="scientific">Phytophthora infestans (strain T30-4)</name>
    <name type="common">Potato late blight agent</name>
    <dbReference type="NCBI Taxonomy" id="403677"/>
    <lineage>
        <taxon>Eukaryota</taxon>
        <taxon>Sar</taxon>
        <taxon>Stramenopiles</taxon>
        <taxon>Oomycota</taxon>
        <taxon>Peronosporomycetes</taxon>
        <taxon>Peronosporales</taxon>
        <taxon>Peronosporaceae</taxon>
        <taxon>Phytophthora</taxon>
    </lineage>
</organism>
<name>D0P482_PHYIT</name>
<dbReference type="OMA" id="HADSYKD"/>
<reference evidence="2" key="1">
    <citation type="journal article" date="2009" name="Nature">
        <title>Genome sequence and analysis of the Irish potato famine pathogen Phytophthora infestans.</title>
        <authorList>
            <consortium name="The Broad Institute Genome Sequencing Platform"/>
            <person name="Haas B.J."/>
            <person name="Kamoun S."/>
            <person name="Zody M.C."/>
            <person name="Jiang R.H."/>
            <person name="Handsaker R.E."/>
            <person name="Cano L.M."/>
            <person name="Grabherr M."/>
            <person name="Kodira C.D."/>
            <person name="Raffaele S."/>
            <person name="Torto-Alalibo T."/>
            <person name="Bozkurt T.O."/>
            <person name="Ah-Fong A.M."/>
            <person name="Alvarado L."/>
            <person name="Anderson V.L."/>
            <person name="Armstrong M.R."/>
            <person name="Avrova A."/>
            <person name="Baxter L."/>
            <person name="Beynon J."/>
            <person name="Boevink P.C."/>
            <person name="Bollmann S.R."/>
            <person name="Bos J.I."/>
            <person name="Bulone V."/>
            <person name="Cai G."/>
            <person name="Cakir C."/>
            <person name="Carrington J.C."/>
            <person name="Chawner M."/>
            <person name="Conti L."/>
            <person name="Costanzo S."/>
            <person name="Ewan R."/>
            <person name="Fahlgren N."/>
            <person name="Fischbach M.A."/>
            <person name="Fugelstad J."/>
            <person name="Gilroy E.M."/>
            <person name="Gnerre S."/>
            <person name="Green P.J."/>
            <person name="Grenville-Briggs L.J."/>
            <person name="Griffith J."/>
            <person name="Grunwald N.J."/>
            <person name="Horn K."/>
            <person name="Horner N.R."/>
            <person name="Hu C.H."/>
            <person name="Huitema E."/>
            <person name="Jeong D.H."/>
            <person name="Jones A.M."/>
            <person name="Jones J.D."/>
            <person name="Jones R.W."/>
            <person name="Karlsson E.K."/>
            <person name="Kunjeti S.G."/>
            <person name="Lamour K."/>
            <person name="Liu Z."/>
            <person name="Ma L."/>
            <person name="Maclean D."/>
            <person name="Chibucos M.C."/>
            <person name="McDonald H."/>
            <person name="McWalters J."/>
            <person name="Meijer H.J."/>
            <person name="Morgan W."/>
            <person name="Morris P.F."/>
            <person name="Munro C.A."/>
            <person name="O'Neill K."/>
            <person name="Ospina-Giraldo M."/>
            <person name="Pinzon A."/>
            <person name="Pritchard L."/>
            <person name="Ramsahoye B."/>
            <person name="Ren Q."/>
            <person name="Restrepo S."/>
            <person name="Roy S."/>
            <person name="Sadanandom A."/>
            <person name="Savidor A."/>
            <person name="Schornack S."/>
            <person name="Schwartz D.C."/>
            <person name="Schumann U.D."/>
            <person name="Schwessinger B."/>
            <person name="Seyer L."/>
            <person name="Sharpe T."/>
            <person name="Silvar C."/>
            <person name="Song J."/>
            <person name="Studholme D.J."/>
            <person name="Sykes S."/>
            <person name="Thines M."/>
            <person name="van de Vondervoort P.J."/>
            <person name="Phuntumart V."/>
            <person name="Wawra S."/>
            <person name="Weide R."/>
            <person name="Win J."/>
            <person name="Young C."/>
            <person name="Zhou S."/>
            <person name="Fry W."/>
            <person name="Meyers B.C."/>
            <person name="van West P."/>
            <person name="Ristaino J."/>
            <person name="Govers F."/>
            <person name="Birch P.R."/>
            <person name="Whisson S.C."/>
            <person name="Judelson H.S."/>
            <person name="Nusbaum C."/>
        </authorList>
    </citation>
    <scope>NUCLEOTIDE SEQUENCE [LARGE SCALE GENOMIC DNA]</scope>
    <source>
        <strain evidence="2">T30-4</strain>
    </source>
</reference>
<dbReference type="RefSeq" id="XP_002894886.1">
    <property type="nucleotide sequence ID" value="XM_002894840.1"/>
</dbReference>